<reference evidence="2 3" key="1">
    <citation type="submission" date="2023-05" db="EMBL/GenBank/DDBJ databases">
        <title>Lithophilousrod everest ZFBP1038 complete genpme.</title>
        <authorList>
            <person name="Tian M."/>
        </authorList>
    </citation>
    <scope>NUCLEOTIDE SEQUENCE [LARGE SCALE GENOMIC DNA]</scope>
    <source>
        <strain evidence="2 3">ZFBP1038</strain>
    </source>
</reference>
<dbReference type="InterPro" id="IPR001279">
    <property type="entry name" value="Metallo-B-lactamas"/>
</dbReference>
<dbReference type="InterPro" id="IPR050662">
    <property type="entry name" value="Sec-metab_biosynth-thioest"/>
</dbReference>
<evidence type="ECO:0000313" key="3">
    <source>
        <dbReference type="Proteomes" id="UP001209083"/>
    </source>
</evidence>
<dbReference type="SUPFAM" id="SSF56281">
    <property type="entry name" value="Metallo-hydrolase/oxidoreductase"/>
    <property type="match status" value="1"/>
</dbReference>
<dbReference type="InterPro" id="IPR036388">
    <property type="entry name" value="WH-like_DNA-bd_sf"/>
</dbReference>
<dbReference type="InterPro" id="IPR041516">
    <property type="entry name" value="LACTB2_WH"/>
</dbReference>
<dbReference type="EMBL" id="CP090958">
    <property type="protein sequence ID" value="WGW11074.1"/>
    <property type="molecule type" value="Genomic_DNA"/>
</dbReference>
<dbReference type="InterPro" id="IPR036866">
    <property type="entry name" value="RibonucZ/Hydroxyglut_hydro"/>
</dbReference>
<dbReference type="SMART" id="SM00849">
    <property type="entry name" value="Lactamase_B"/>
    <property type="match status" value="1"/>
</dbReference>
<dbReference type="PANTHER" id="PTHR23131:SF0">
    <property type="entry name" value="ENDORIBONUCLEASE LACTB2"/>
    <property type="match status" value="1"/>
</dbReference>
<evidence type="ECO:0000259" key="1">
    <source>
        <dbReference type="SMART" id="SM00849"/>
    </source>
</evidence>
<sequence length="271" mass="29081">MTSQASEITTFDDGALVLVRAANPGPMTLDGTNSWLLFSADFATAVVIDPGPELQPHIAAILQALDHRGATMTAIVLTHWHADHSESLASASRWAPEVPVYAVSGQFRTGTDQIADGDRLTFGSARGDQLVFLLTPGHTSDSLSVLWGETLLPGDMVLGSGTTVVTYPDGSIAEYLRSIERMQQLAVGSDITRILPGHGPVIDDPQHVLGYYLRHRQERLDQVRAALDAGDSTAEQVVDRVYADVPENVRPAALQSVKAQLVYLDSGATKN</sequence>
<dbReference type="Proteomes" id="UP001209083">
    <property type="component" value="Chromosome"/>
</dbReference>
<dbReference type="PANTHER" id="PTHR23131">
    <property type="entry name" value="ENDORIBONUCLEASE LACTB2"/>
    <property type="match status" value="1"/>
</dbReference>
<dbReference type="Pfam" id="PF17778">
    <property type="entry name" value="WHD_BLACT"/>
    <property type="match status" value="1"/>
</dbReference>
<evidence type="ECO:0000313" key="2">
    <source>
        <dbReference type="EMBL" id="WGW11074.1"/>
    </source>
</evidence>
<feature type="domain" description="Metallo-beta-lactamase" evidence="1">
    <location>
        <begin position="31"/>
        <end position="198"/>
    </location>
</feature>
<dbReference type="Gene3D" id="1.10.10.10">
    <property type="entry name" value="Winged helix-like DNA-binding domain superfamily/Winged helix DNA-binding domain"/>
    <property type="match status" value="1"/>
</dbReference>
<accession>A0ABY8QQ18</accession>
<name>A0ABY8QQ18_9MICO</name>
<keyword evidence="3" id="KW-1185">Reference proteome</keyword>
<dbReference type="RefSeq" id="WP_349637857.1">
    <property type="nucleotide sequence ID" value="NZ_CP090958.1"/>
</dbReference>
<dbReference type="CDD" id="cd16278">
    <property type="entry name" value="metallo-hydrolase-like_MBL-fold"/>
    <property type="match status" value="1"/>
</dbReference>
<gene>
    <name evidence="2" type="ORF">LWF01_13320</name>
</gene>
<protein>
    <submittedName>
        <fullName evidence="2">MBL fold metallo-hydrolase</fullName>
    </submittedName>
</protein>
<dbReference type="Gene3D" id="3.60.15.10">
    <property type="entry name" value="Ribonuclease Z/Hydroxyacylglutathione hydrolase-like"/>
    <property type="match status" value="1"/>
</dbReference>
<organism evidence="2 3">
    <name type="scientific">Saxibacter everestensis</name>
    <dbReference type="NCBI Taxonomy" id="2909229"/>
    <lineage>
        <taxon>Bacteria</taxon>
        <taxon>Bacillati</taxon>
        <taxon>Actinomycetota</taxon>
        <taxon>Actinomycetes</taxon>
        <taxon>Micrococcales</taxon>
        <taxon>Brevibacteriaceae</taxon>
        <taxon>Saxibacter</taxon>
    </lineage>
</organism>
<dbReference type="Pfam" id="PF00753">
    <property type="entry name" value="Lactamase_B"/>
    <property type="match status" value="1"/>
</dbReference>
<proteinExistence type="predicted"/>